<dbReference type="InterPro" id="IPR033985">
    <property type="entry name" value="SusD-like_N"/>
</dbReference>
<dbReference type="EMBL" id="VUOC01000004">
    <property type="protein sequence ID" value="KAA2239840.1"/>
    <property type="molecule type" value="Genomic_DNA"/>
</dbReference>
<dbReference type="AlphaFoldDB" id="A0A5B2VMG5"/>
<dbReference type="InterPro" id="IPR012944">
    <property type="entry name" value="SusD_RagB_dom"/>
</dbReference>
<evidence type="ECO:0000313" key="10">
    <source>
        <dbReference type="Proteomes" id="UP000324611"/>
    </source>
</evidence>
<name>A0A5B2VMG5_9BACT</name>
<keyword evidence="5" id="KW-0998">Cell outer membrane</keyword>
<evidence type="ECO:0000256" key="6">
    <source>
        <dbReference type="SAM" id="MobiDB-lite"/>
    </source>
</evidence>
<dbReference type="Pfam" id="PF07980">
    <property type="entry name" value="SusD_RagB"/>
    <property type="match status" value="1"/>
</dbReference>
<feature type="domain" description="SusD-like N-terminal" evidence="8">
    <location>
        <begin position="104"/>
        <end position="239"/>
    </location>
</feature>
<keyword evidence="10" id="KW-1185">Reference proteome</keyword>
<comment type="similarity">
    <text evidence="2">Belongs to the SusD family.</text>
</comment>
<feature type="compositionally biased region" description="Polar residues" evidence="6">
    <location>
        <begin position="623"/>
        <end position="640"/>
    </location>
</feature>
<sequence>MHAIKNKQAHICILVLLVIVLGACKKFLEPEAVSSFDTEYIFDNTQNARKALLGAYMAMAGDYGYGIRISGYWPYDSDEMLKGTNPPTSDEGQLLAKYLGIPSNLQITNPFNQMYQGIERANQCIYNIPKMLQYNGGTSIEQAQLKRMHGEALVLRAQYYYELCRNFGDVPAQWSPSQYETDLYKPRTSLDTIYDHLLNDLQQAEEMLPWRTDVPNIGDQPDQRFTKGTAKALRAKIALTRGGYSLSVSSQTMTRPSDYLNYYKIARDECASIIANPAQHTLFPSYKGLFKDYLLAHNLNDPSGEFMMVASMAFGSGADSKLGIQTGTRVNGVGGGGINILPTYFYMFDSTDLRRDVTCVPYEITFDTIKTGHAMNAVYDGKFRKEWVSNPGYVFSAGNASTSSRPAINNSLQNMQLSWPLIRFADVLLWFAEADNEINNGPTAAAIDAVRKVNLRGHGGSYTEDAPVIPTDKTGFFKFLVKERMLEFGNEGVRKYDLIRWNLLATAITETRARLQAWASSTVDNHPALPAYSYMENGPVYARDPSQLPSYLYFLKKPPHSDIDGFNPFLNSFYKPGPIEAAPTDQTRVNWWLGGSGVSSSQTLTNAFAQGFTPNKSELMPLPQTQRDVNPNLSPQNPGY</sequence>
<reference evidence="9 10" key="2">
    <citation type="submission" date="2019-09" db="EMBL/GenBank/DDBJ databases">
        <authorList>
            <person name="Jin C."/>
        </authorList>
    </citation>
    <scope>NUCLEOTIDE SEQUENCE [LARGE SCALE GENOMIC DNA]</scope>
    <source>
        <strain evidence="9 10">BN140078</strain>
    </source>
</reference>
<evidence type="ECO:0000256" key="5">
    <source>
        <dbReference type="ARBA" id="ARBA00023237"/>
    </source>
</evidence>
<evidence type="ECO:0000313" key="9">
    <source>
        <dbReference type="EMBL" id="KAA2239840.1"/>
    </source>
</evidence>
<evidence type="ECO:0000259" key="8">
    <source>
        <dbReference type="Pfam" id="PF14322"/>
    </source>
</evidence>
<evidence type="ECO:0000256" key="1">
    <source>
        <dbReference type="ARBA" id="ARBA00004442"/>
    </source>
</evidence>
<evidence type="ECO:0000259" key="7">
    <source>
        <dbReference type="Pfam" id="PF07980"/>
    </source>
</evidence>
<protein>
    <submittedName>
        <fullName evidence="9">RagB/SusD family nutrient uptake outer membrane protein</fullName>
    </submittedName>
</protein>
<comment type="caution">
    <text evidence="9">The sequence shown here is derived from an EMBL/GenBank/DDBJ whole genome shotgun (WGS) entry which is preliminary data.</text>
</comment>
<dbReference type="Pfam" id="PF14322">
    <property type="entry name" value="SusD-like_3"/>
    <property type="match status" value="1"/>
</dbReference>
<dbReference type="InterPro" id="IPR011990">
    <property type="entry name" value="TPR-like_helical_dom_sf"/>
</dbReference>
<dbReference type="Proteomes" id="UP000324611">
    <property type="component" value="Unassembled WGS sequence"/>
</dbReference>
<accession>A0A5B2VMG5</accession>
<dbReference type="Gene3D" id="1.25.40.390">
    <property type="match status" value="1"/>
</dbReference>
<organism evidence="9 10">
    <name type="scientific">Chitinophaga agrisoli</name>
    <dbReference type="NCBI Taxonomy" id="2607653"/>
    <lineage>
        <taxon>Bacteria</taxon>
        <taxon>Pseudomonadati</taxon>
        <taxon>Bacteroidota</taxon>
        <taxon>Chitinophagia</taxon>
        <taxon>Chitinophagales</taxon>
        <taxon>Chitinophagaceae</taxon>
        <taxon>Chitinophaga</taxon>
    </lineage>
</organism>
<dbReference type="PROSITE" id="PS51257">
    <property type="entry name" value="PROKAR_LIPOPROTEIN"/>
    <property type="match status" value="1"/>
</dbReference>
<feature type="domain" description="RagB/SusD" evidence="7">
    <location>
        <begin position="347"/>
        <end position="640"/>
    </location>
</feature>
<reference evidence="9 10" key="1">
    <citation type="submission" date="2019-09" db="EMBL/GenBank/DDBJ databases">
        <title>Chitinophaga ginsengihumi sp. nov., isolated from soil of ginseng rhizosphere.</title>
        <authorList>
            <person name="Lee J."/>
        </authorList>
    </citation>
    <scope>NUCLEOTIDE SEQUENCE [LARGE SCALE GENOMIC DNA]</scope>
    <source>
        <strain evidence="9 10">BN140078</strain>
    </source>
</reference>
<keyword evidence="4" id="KW-0472">Membrane</keyword>
<gene>
    <name evidence="9" type="ORF">F0L74_27015</name>
</gene>
<dbReference type="SUPFAM" id="SSF48452">
    <property type="entry name" value="TPR-like"/>
    <property type="match status" value="1"/>
</dbReference>
<keyword evidence="3" id="KW-0732">Signal</keyword>
<feature type="region of interest" description="Disordered" evidence="6">
    <location>
        <begin position="613"/>
        <end position="640"/>
    </location>
</feature>
<dbReference type="GO" id="GO:0009279">
    <property type="term" value="C:cell outer membrane"/>
    <property type="evidence" value="ECO:0007669"/>
    <property type="project" value="UniProtKB-SubCell"/>
</dbReference>
<proteinExistence type="inferred from homology"/>
<evidence type="ECO:0000256" key="2">
    <source>
        <dbReference type="ARBA" id="ARBA00006275"/>
    </source>
</evidence>
<evidence type="ECO:0000256" key="3">
    <source>
        <dbReference type="ARBA" id="ARBA00022729"/>
    </source>
</evidence>
<dbReference type="RefSeq" id="WP_149841017.1">
    <property type="nucleotide sequence ID" value="NZ_VUOC01000004.1"/>
</dbReference>
<comment type="subcellular location">
    <subcellularLocation>
        <location evidence="1">Cell outer membrane</location>
    </subcellularLocation>
</comment>
<evidence type="ECO:0000256" key="4">
    <source>
        <dbReference type="ARBA" id="ARBA00023136"/>
    </source>
</evidence>